<dbReference type="EMBL" id="JADOEL010000015">
    <property type="protein sequence ID" value="MBF8179166.1"/>
    <property type="molecule type" value="Genomic_DNA"/>
</dbReference>
<protein>
    <submittedName>
        <fullName evidence="2">Copper-binding protein</fullName>
    </submittedName>
</protein>
<evidence type="ECO:0000313" key="2">
    <source>
        <dbReference type="EMBL" id="MBF8179166.1"/>
    </source>
</evidence>
<accession>A0ABS0EWD9</accession>
<reference evidence="2 3" key="1">
    <citation type="submission" date="2020-11" db="EMBL/GenBank/DDBJ databases">
        <title>WGS of Herminiimonas contaminans strain Marseille-Q4544 isolated from planarians Schmidtea mediterranea.</title>
        <authorList>
            <person name="Kangale L."/>
        </authorList>
    </citation>
    <scope>NUCLEOTIDE SEQUENCE [LARGE SCALE GENOMIC DNA]</scope>
    <source>
        <strain evidence="2 3">Marseille-Q4544</strain>
    </source>
</reference>
<dbReference type="InterPro" id="IPR021647">
    <property type="entry name" value="CusF_Ec"/>
</dbReference>
<proteinExistence type="predicted"/>
<keyword evidence="3" id="KW-1185">Reference proteome</keyword>
<dbReference type="InterPro" id="IPR042230">
    <property type="entry name" value="CusF_sf"/>
</dbReference>
<gene>
    <name evidence="2" type="ORF">IXC47_15895</name>
</gene>
<comment type="caution">
    <text evidence="2">The sequence shown here is derived from an EMBL/GenBank/DDBJ whole genome shotgun (WGS) entry which is preliminary data.</text>
</comment>
<dbReference type="RefSeq" id="WP_195876276.1">
    <property type="nucleotide sequence ID" value="NZ_JADOEL010000015.1"/>
</dbReference>
<sequence>MKKSFLNLVAVCGFSLMAVNVYADQRTMGMDMAGMKMDGMKMDKMPADSMSAMSLSDGVVKAVDKENSNITLKHGRIKSATVEMGPMTMSFPVKEKALLSNVKVGDKVKFTVENIDGTATVTILSIQK</sequence>
<dbReference type="Proteomes" id="UP000657372">
    <property type="component" value="Unassembled WGS sequence"/>
</dbReference>
<evidence type="ECO:0000313" key="3">
    <source>
        <dbReference type="Proteomes" id="UP000657372"/>
    </source>
</evidence>
<dbReference type="Gene3D" id="2.40.50.320">
    <property type="entry name" value="Copper binding periplasmic protein CusF"/>
    <property type="match status" value="1"/>
</dbReference>
<feature type="signal peptide" evidence="1">
    <location>
        <begin position="1"/>
        <end position="23"/>
    </location>
</feature>
<keyword evidence="1" id="KW-0732">Signal</keyword>
<organism evidence="2 3">
    <name type="scientific">Herminiimonas contaminans</name>
    <dbReference type="NCBI Taxonomy" id="1111140"/>
    <lineage>
        <taxon>Bacteria</taxon>
        <taxon>Pseudomonadati</taxon>
        <taxon>Pseudomonadota</taxon>
        <taxon>Betaproteobacteria</taxon>
        <taxon>Burkholderiales</taxon>
        <taxon>Oxalobacteraceae</taxon>
        <taxon>Herminiimonas</taxon>
    </lineage>
</organism>
<evidence type="ECO:0000256" key="1">
    <source>
        <dbReference type="SAM" id="SignalP"/>
    </source>
</evidence>
<dbReference type="Pfam" id="PF11604">
    <property type="entry name" value="CusF_Ec"/>
    <property type="match status" value="1"/>
</dbReference>
<feature type="chain" id="PRO_5047525102" evidence="1">
    <location>
        <begin position="24"/>
        <end position="128"/>
    </location>
</feature>
<name>A0ABS0EWD9_9BURK</name>